<dbReference type="Proteomes" id="UP001238805">
    <property type="component" value="Chromosome"/>
</dbReference>
<feature type="transmembrane region" description="Helical" evidence="1">
    <location>
        <begin position="79"/>
        <end position="103"/>
    </location>
</feature>
<keyword evidence="3" id="KW-1185">Reference proteome</keyword>
<name>A0ABY8VHI2_9CORY</name>
<protein>
    <submittedName>
        <fullName evidence="2">DUF485 domain-containing protein</fullName>
    </submittedName>
</protein>
<keyword evidence="1" id="KW-1133">Transmembrane helix</keyword>
<evidence type="ECO:0000313" key="2">
    <source>
        <dbReference type="EMBL" id="WIM69151.1"/>
    </source>
</evidence>
<keyword evidence="1" id="KW-0472">Membrane</keyword>
<evidence type="ECO:0000256" key="1">
    <source>
        <dbReference type="SAM" id="Phobius"/>
    </source>
</evidence>
<dbReference type="Pfam" id="PF04341">
    <property type="entry name" value="DUF485"/>
    <property type="match status" value="1"/>
</dbReference>
<organism evidence="2 3">
    <name type="scientific">Corynebacterium suedekumii</name>
    <dbReference type="NCBI Taxonomy" id="3049801"/>
    <lineage>
        <taxon>Bacteria</taxon>
        <taxon>Bacillati</taxon>
        <taxon>Actinomycetota</taxon>
        <taxon>Actinomycetes</taxon>
        <taxon>Mycobacteriales</taxon>
        <taxon>Corynebacteriaceae</taxon>
        <taxon>Corynebacterium</taxon>
    </lineage>
</organism>
<feature type="transmembrane region" description="Helical" evidence="1">
    <location>
        <begin position="45"/>
        <end position="67"/>
    </location>
</feature>
<dbReference type="PANTHER" id="PTHR38441">
    <property type="entry name" value="INTEGRAL MEMBRANE PROTEIN-RELATED"/>
    <property type="match status" value="1"/>
</dbReference>
<evidence type="ECO:0000313" key="3">
    <source>
        <dbReference type="Proteomes" id="UP001238805"/>
    </source>
</evidence>
<keyword evidence="1" id="KW-0812">Transmembrane</keyword>
<reference evidence="2 3" key="1">
    <citation type="submission" date="2023-05" db="EMBL/GenBank/DDBJ databases">
        <title>Corynebacterium suedekumii sp. nov. and Corynebacterium breve sp. nov. isolated from raw cow's milk.</title>
        <authorList>
            <person name="Baer M.K."/>
            <person name="Mehl L."/>
            <person name="Hellmuth R."/>
            <person name="Marke G."/>
            <person name="Lipski A."/>
        </authorList>
    </citation>
    <scope>NUCLEOTIDE SEQUENCE [LARGE SCALE GENOMIC DNA]</scope>
    <source>
        <strain evidence="2 3">LM112</strain>
    </source>
</reference>
<accession>A0ABY8VHI2</accession>
<dbReference type="InterPro" id="IPR007436">
    <property type="entry name" value="DUF485"/>
</dbReference>
<proteinExistence type="predicted"/>
<dbReference type="EMBL" id="CP126970">
    <property type="protein sequence ID" value="WIM69151.1"/>
    <property type="molecule type" value="Genomic_DNA"/>
</dbReference>
<sequence length="121" mass="13732">MKERSKVSATPVVRADGRREPTSQEFIDMQASPQFEKLRKTYRSFTFPMSVAFFLWFAVYVLVATFAPDWMATEVGGGFNIGIIFGLLQFVTTFAITWIYVIYANKNIEPQAAAIREAMEG</sequence>
<dbReference type="RefSeq" id="WP_284873748.1">
    <property type="nucleotide sequence ID" value="NZ_CP126970.1"/>
</dbReference>
<dbReference type="PANTHER" id="PTHR38441:SF1">
    <property type="entry name" value="MEMBRANE PROTEIN"/>
    <property type="match status" value="1"/>
</dbReference>
<gene>
    <name evidence="2" type="ORF">QP029_07555</name>
</gene>